<evidence type="ECO:0000313" key="1">
    <source>
        <dbReference type="EMBL" id="RKN40106.1"/>
    </source>
</evidence>
<gene>
    <name evidence="1" type="ORF">D7294_19565</name>
</gene>
<keyword evidence="2" id="KW-1185">Reference proteome</keyword>
<proteinExistence type="predicted"/>
<dbReference type="RefSeq" id="WP_120681523.1">
    <property type="nucleotide sequence ID" value="NZ_RBAL01000011.1"/>
</dbReference>
<evidence type="ECO:0000313" key="2">
    <source>
        <dbReference type="Proteomes" id="UP000272474"/>
    </source>
</evidence>
<dbReference type="AlphaFoldDB" id="A0A3A9YXZ9"/>
<accession>A0A3A9YXZ9</accession>
<comment type="caution">
    <text evidence="1">The sequence shown here is derived from an EMBL/GenBank/DDBJ whole genome shotgun (WGS) entry which is preliminary data.</text>
</comment>
<sequence>MPTYEELNRLDLSGLEAAVEDWARVRNDLAALADQAEGGLLARAREAAWSGENAGVTRRFVETVAERFGYARDEAAIVHRTLEDLLDSQRDCRRRLRALSEDAAEGGLYIQPDGRVVVPSPDPYRPQGEATAEQAEFSLALTGRIAEILSESQESDAQAAQVLRDLADDGHGPFRAAPLRAEAIEDAQEILPLLRRGGELTDEEIATLNDLLARRAGNVDFAAYLATELGARGTLDFWSELTHERALRPRDAEEWQLLAELQANLGTALGTATHSDAAAMDAWEEQMIDLGDEMLGANQDYPMGYQVMGSLMHSGAYDTEFLTAYGDSLLDYERGTDGFDPRQWGDSGYGLSRLSFGSEDDPGFDPMSGFMEALGRNPEASNQVLYRVDNFDYLVQQRTWPTFFTGDGVTLNGAESGYTALGHALESATLGHPYDDDTPLHSRTVREAALAERIVDYYGSNPEAIGHGDLTNSLARISAGYMADIERSFLDSAVLVSPEQPASFDYGKSAVLLSVMGRDPEAYGTLLQAQESYTALAVDNVINAHDYDTAETLEAVQQVSQGGGMVSGILSEARAYAVFDQSAAQDAEFNQRVQTGASWAETLLGYGVDRTVGNVPVAGTIGNWAVSGLVNAMGENLMHDNSAEAAAMSDEIYARSMDRAQEVAAAATRAAVASGATDVDADVLAGAAASGAAEGHDQRARLFVREG</sequence>
<name>A0A3A9YXZ9_9ACTN</name>
<organism evidence="1 2">
    <name type="scientific">Streptomyces hoynatensis</name>
    <dbReference type="NCBI Taxonomy" id="1141874"/>
    <lineage>
        <taxon>Bacteria</taxon>
        <taxon>Bacillati</taxon>
        <taxon>Actinomycetota</taxon>
        <taxon>Actinomycetes</taxon>
        <taxon>Kitasatosporales</taxon>
        <taxon>Streptomycetaceae</taxon>
        <taxon>Streptomyces</taxon>
    </lineage>
</organism>
<reference evidence="1 2" key="1">
    <citation type="journal article" date="2014" name="Int. J. Syst. Evol. Microbiol.">
        <title>Streptomyces hoynatensis sp. nov., isolated from deep marine sediment.</title>
        <authorList>
            <person name="Veyisoglu A."/>
            <person name="Sahin N."/>
        </authorList>
    </citation>
    <scope>NUCLEOTIDE SEQUENCE [LARGE SCALE GENOMIC DNA]</scope>
    <source>
        <strain evidence="1 2">KCTC 29097</strain>
    </source>
</reference>
<protein>
    <submittedName>
        <fullName evidence="1">Uncharacterized protein</fullName>
    </submittedName>
</protein>
<dbReference type="OrthoDB" id="3846417at2"/>
<dbReference type="EMBL" id="RBAL01000011">
    <property type="protein sequence ID" value="RKN40106.1"/>
    <property type="molecule type" value="Genomic_DNA"/>
</dbReference>
<dbReference type="Proteomes" id="UP000272474">
    <property type="component" value="Unassembled WGS sequence"/>
</dbReference>